<gene>
    <name evidence="2" type="ORF">KC01_LOCUS6853</name>
</gene>
<keyword evidence="3" id="KW-1185">Reference proteome</keyword>
<feature type="compositionally biased region" description="Polar residues" evidence="1">
    <location>
        <begin position="56"/>
        <end position="65"/>
    </location>
</feature>
<protein>
    <submittedName>
        <fullName evidence="2">Uncharacterized protein</fullName>
    </submittedName>
</protein>
<evidence type="ECO:0000313" key="2">
    <source>
        <dbReference type="EMBL" id="CAL1575244.1"/>
    </source>
</evidence>
<feature type="compositionally biased region" description="Pro residues" evidence="1">
    <location>
        <begin position="41"/>
        <end position="50"/>
    </location>
</feature>
<reference evidence="2 3" key="1">
    <citation type="submission" date="2024-04" db="EMBL/GenBank/DDBJ databases">
        <authorList>
            <person name="Waldvogel A.-M."/>
            <person name="Schoenle A."/>
        </authorList>
    </citation>
    <scope>NUCLEOTIDE SEQUENCE [LARGE SCALE GENOMIC DNA]</scope>
</reference>
<dbReference type="AlphaFoldDB" id="A0AAV2JIZ3"/>
<organism evidence="2 3">
    <name type="scientific">Knipowitschia caucasica</name>
    <name type="common">Caucasian dwarf goby</name>
    <name type="synonym">Pomatoschistus caucasicus</name>
    <dbReference type="NCBI Taxonomy" id="637954"/>
    <lineage>
        <taxon>Eukaryota</taxon>
        <taxon>Metazoa</taxon>
        <taxon>Chordata</taxon>
        <taxon>Craniata</taxon>
        <taxon>Vertebrata</taxon>
        <taxon>Euteleostomi</taxon>
        <taxon>Actinopterygii</taxon>
        <taxon>Neopterygii</taxon>
        <taxon>Teleostei</taxon>
        <taxon>Neoteleostei</taxon>
        <taxon>Acanthomorphata</taxon>
        <taxon>Gobiaria</taxon>
        <taxon>Gobiiformes</taxon>
        <taxon>Gobioidei</taxon>
        <taxon>Gobiidae</taxon>
        <taxon>Gobiinae</taxon>
        <taxon>Knipowitschia</taxon>
    </lineage>
</organism>
<dbReference type="EMBL" id="OZ035834">
    <property type="protein sequence ID" value="CAL1575244.1"/>
    <property type="molecule type" value="Genomic_DNA"/>
</dbReference>
<feature type="compositionally biased region" description="Basic and acidic residues" evidence="1">
    <location>
        <begin position="26"/>
        <end position="37"/>
    </location>
</feature>
<dbReference type="Proteomes" id="UP001497482">
    <property type="component" value="Chromosome 12"/>
</dbReference>
<evidence type="ECO:0000256" key="1">
    <source>
        <dbReference type="SAM" id="MobiDB-lite"/>
    </source>
</evidence>
<sequence length="72" mass="7946">MGNWWLWPHGKGEDSSLMEATTPPECVKESGQEEQRRSHLPCPPSEPAPPWASAGVCSSGQSQSHLLKEPRH</sequence>
<name>A0AAV2JIZ3_KNICA</name>
<feature type="region of interest" description="Disordered" evidence="1">
    <location>
        <begin position="1"/>
        <end position="72"/>
    </location>
</feature>
<proteinExistence type="predicted"/>
<evidence type="ECO:0000313" key="3">
    <source>
        <dbReference type="Proteomes" id="UP001497482"/>
    </source>
</evidence>
<accession>A0AAV2JIZ3</accession>